<reference evidence="1" key="1">
    <citation type="journal article" date="2020" name="Nature">
        <title>Giant virus diversity and host interactions through global metagenomics.</title>
        <authorList>
            <person name="Schulz F."/>
            <person name="Roux S."/>
            <person name="Paez-Espino D."/>
            <person name="Jungbluth S."/>
            <person name="Walsh D.A."/>
            <person name="Denef V.J."/>
            <person name="McMahon K.D."/>
            <person name="Konstantinidis K.T."/>
            <person name="Eloe-Fadrosh E.A."/>
            <person name="Kyrpides N.C."/>
            <person name="Woyke T."/>
        </authorList>
    </citation>
    <scope>NUCLEOTIDE SEQUENCE</scope>
    <source>
        <strain evidence="1">GVMAG-M-3300027708-51</strain>
    </source>
</reference>
<dbReference type="AlphaFoldDB" id="A0A6C0JL23"/>
<dbReference type="EMBL" id="MN740401">
    <property type="protein sequence ID" value="QHU04518.1"/>
    <property type="molecule type" value="Genomic_DNA"/>
</dbReference>
<name>A0A6C0JL23_9ZZZZ</name>
<proteinExistence type="predicted"/>
<organism evidence="1">
    <name type="scientific">viral metagenome</name>
    <dbReference type="NCBI Taxonomy" id="1070528"/>
    <lineage>
        <taxon>unclassified sequences</taxon>
        <taxon>metagenomes</taxon>
        <taxon>organismal metagenomes</taxon>
    </lineage>
</organism>
<sequence length="229" mass="25396">MQFDRNGVRVRQSQPVRALKRITRVVSIDSRDRDPTKYVMVNGGARVSDPGDYVVYLPRPFSNVTRIRLKNAVINAPTGGWVAAIDQYVMIGIEGLNRIDETAPGADRAGYADYAFAKIMNYNQLTPSTSSTSAVFYTDQTYDENMTTYNPPIGTLDRFHITFRRHLPFANISGVPAIPPLTSAIPLNAPISFGSGENSLTFEIEYLDNVFEDVSSFETFLQATAGVPR</sequence>
<protein>
    <submittedName>
        <fullName evidence="1">Uncharacterized protein</fullName>
    </submittedName>
</protein>
<evidence type="ECO:0000313" key="1">
    <source>
        <dbReference type="EMBL" id="QHU04518.1"/>
    </source>
</evidence>
<accession>A0A6C0JL23</accession>